<gene>
    <name evidence="1" type="ORF">LCGC14_3072020</name>
</gene>
<evidence type="ECO:0000313" key="1">
    <source>
        <dbReference type="EMBL" id="KKK55692.1"/>
    </source>
</evidence>
<protein>
    <submittedName>
        <fullName evidence="1">Uncharacterized protein</fullName>
    </submittedName>
</protein>
<comment type="caution">
    <text evidence="1">The sequence shown here is derived from an EMBL/GenBank/DDBJ whole genome shotgun (WGS) entry which is preliminary data.</text>
</comment>
<name>A0A0F8WFS3_9ZZZZ</name>
<proteinExistence type="predicted"/>
<feature type="non-terminal residue" evidence="1">
    <location>
        <position position="1"/>
    </location>
</feature>
<accession>A0A0F8WFS3</accession>
<organism evidence="1">
    <name type="scientific">marine sediment metagenome</name>
    <dbReference type="NCBI Taxonomy" id="412755"/>
    <lineage>
        <taxon>unclassified sequences</taxon>
        <taxon>metagenomes</taxon>
        <taxon>ecological metagenomes</taxon>
    </lineage>
</organism>
<dbReference type="EMBL" id="LAZR01065371">
    <property type="protein sequence ID" value="KKK55692.1"/>
    <property type="molecule type" value="Genomic_DNA"/>
</dbReference>
<reference evidence="1" key="1">
    <citation type="journal article" date="2015" name="Nature">
        <title>Complex archaea that bridge the gap between prokaryotes and eukaryotes.</title>
        <authorList>
            <person name="Spang A."/>
            <person name="Saw J.H."/>
            <person name="Jorgensen S.L."/>
            <person name="Zaremba-Niedzwiedzka K."/>
            <person name="Martijn J."/>
            <person name="Lind A.E."/>
            <person name="van Eijk R."/>
            <person name="Schleper C."/>
            <person name="Guy L."/>
            <person name="Ettema T.J."/>
        </authorList>
    </citation>
    <scope>NUCLEOTIDE SEQUENCE</scope>
</reference>
<sequence>PDWQSDLSIAQGGDPFSREEVLKL</sequence>
<dbReference type="AlphaFoldDB" id="A0A0F8WFS3"/>